<proteinExistence type="predicted"/>
<accession>A0A6J4TN45</accession>
<dbReference type="EMBL" id="CADCVO010000597">
    <property type="protein sequence ID" value="CAA9527664.1"/>
    <property type="molecule type" value="Genomic_DNA"/>
</dbReference>
<name>A0A6J4TN45_9ACTN</name>
<organism evidence="1">
    <name type="scientific">uncultured Solirubrobacteraceae bacterium</name>
    <dbReference type="NCBI Taxonomy" id="1162706"/>
    <lineage>
        <taxon>Bacteria</taxon>
        <taxon>Bacillati</taxon>
        <taxon>Actinomycetota</taxon>
        <taxon>Thermoleophilia</taxon>
        <taxon>Solirubrobacterales</taxon>
        <taxon>Solirubrobacteraceae</taxon>
        <taxon>environmental samples</taxon>
    </lineage>
</organism>
<gene>
    <name evidence="1" type="ORF">AVDCRST_MAG13-3882</name>
</gene>
<sequence>MHIVHTTCLACAAHRPAAMVATLGDGRELALCHDCSRELAHRWAFALTFRGACHPACLTAFAARLPRALPPDSVPPVAA</sequence>
<reference evidence="1" key="1">
    <citation type="submission" date="2020-02" db="EMBL/GenBank/DDBJ databases">
        <authorList>
            <person name="Meier V. D."/>
        </authorList>
    </citation>
    <scope>NUCLEOTIDE SEQUENCE</scope>
    <source>
        <strain evidence="1">AVDCRST_MAG13</strain>
    </source>
</reference>
<protein>
    <submittedName>
        <fullName evidence="1">Uncharacterized protein</fullName>
    </submittedName>
</protein>
<dbReference type="AlphaFoldDB" id="A0A6J4TN45"/>
<evidence type="ECO:0000313" key="1">
    <source>
        <dbReference type="EMBL" id="CAA9527664.1"/>
    </source>
</evidence>